<dbReference type="InterPro" id="IPR011009">
    <property type="entry name" value="Kinase-like_dom_sf"/>
</dbReference>
<evidence type="ECO:0000256" key="2">
    <source>
        <dbReference type="ARBA" id="ARBA00022527"/>
    </source>
</evidence>
<dbReference type="GO" id="GO:0005524">
    <property type="term" value="F:ATP binding"/>
    <property type="evidence" value="ECO:0007669"/>
    <property type="project" value="UniProtKB-UniRule"/>
</dbReference>
<feature type="binding site" evidence="9">
    <location>
        <position position="47"/>
    </location>
    <ligand>
        <name>ATP</name>
        <dbReference type="ChEBI" id="CHEBI:30616"/>
    </ligand>
</feature>
<organism evidence="13 14">
    <name type="scientific">Couchioplanes caeruleus</name>
    <dbReference type="NCBI Taxonomy" id="56438"/>
    <lineage>
        <taxon>Bacteria</taxon>
        <taxon>Bacillati</taxon>
        <taxon>Actinomycetota</taxon>
        <taxon>Actinomycetes</taxon>
        <taxon>Micromonosporales</taxon>
        <taxon>Micromonosporaceae</taxon>
        <taxon>Couchioplanes</taxon>
    </lineage>
</organism>
<dbReference type="PROSITE" id="PS50011">
    <property type="entry name" value="PROTEIN_KINASE_DOM"/>
    <property type="match status" value="1"/>
</dbReference>
<dbReference type="PROSITE" id="PS00108">
    <property type="entry name" value="PROTEIN_KINASE_ST"/>
    <property type="match status" value="1"/>
</dbReference>
<dbReference type="PANTHER" id="PTHR43289:SF6">
    <property type="entry name" value="SERINE_THREONINE-PROTEIN KINASE NEKL-3"/>
    <property type="match status" value="1"/>
</dbReference>
<evidence type="ECO:0000256" key="10">
    <source>
        <dbReference type="SAM" id="MobiDB-lite"/>
    </source>
</evidence>
<dbReference type="SMART" id="SM00637">
    <property type="entry name" value="CBD_II"/>
    <property type="match status" value="1"/>
</dbReference>
<dbReference type="Pfam" id="PF00553">
    <property type="entry name" value="CBM_2"/>
    <property type="match status" value="1"/>
</dbReference>
<dbReference type="GO" id="GO:0005975">
    <property type="term" value="P:carbohydrate metabolic process"/>
    <property type="evidence" value="ECO:0007669"/>
    <property type="project" value="InterPro"/>
</dbReference>
<evidence type="ECO:0000313" key="13">
    <source>
        <dbReference type="EMBL" id="ROP33876.1"/>
    </source>
</evidence>
<dbReference type="GO" id="GO:0004553">
    <property type="term" value="F:hydrolase activity, hydrolyzing O-glycosyl compounds"/>
    <property type="evidence" value="ECO:0007669"/>
    <property type="project" value="InterPro"/>
</dbReference>
<dbReference type="GO" id="GO:0004674">
    <property type="term" value="F:protein serine/threonine kinase activity"/>
    <property type="evidence" value="ECO:0007669"/>
    <property type="project" value="UniProtKB-KW"/>
</dbReference>
<feature type="region of interest" description="Disordered" evidence="10">
    <location>
        <begin position="471"/>
        <end position="524"/>
    </location>
</feature>
<dbReference type="CDD" id="cd14014">
    <property type="entry name" value="STKc_PknB_like"/>
    <property type="match status" value="1"/>
</dbReference>
<evidence type="ECO:0000256" key="3">
    <source>
        <dbReference type="ARBA" id="ARBA00022679"/>
    </source>
</evidence>
<dbReference type="Pfam" id="PF00069">
    <property type="entry name" value="Pkinase"/>
    <property type="match status" value="1"/>
</dbReference>
<keyword evidence="6 9" id="KW-0067">ATP-binding</keyword>
<dbReference type="FunFam" id="3.30.200.20:FF:000035">
    <property type="entry name" value="Serine/threonine protein kinase Stk1"/>
    <property type="match status" value="1"/>
</dbReference>
<comment type="catalytic activity">
    <reaction evidence="7">
        <text>L-threonyl-[protein] + ATP = O-phospho-L-threonyl-[protein] + ADP + H(+)</text>
        <dbReference type="Rhea" id="RHEA:46608"/>
        <dbReference type="Rhea" id="RHEA-COMP:11060"/>
        <dbReference type="Rhea" id="RHEA-COMP:11605"/>
        <dbReference type="ChEBI" id="CHEBI:15378"/>
        <dbReference type="ChEBI" id="CHEBI:30013"/>
        <dbReference type="ChEBI" id="CHEBI:30616"/>
        <dbReference type="ChEBI" id="CHEBI:61977"/>
        <dbReference type="ChEBI" id="CHEBI:456216"/>
        <dbReference type="EC" id="2.7.11.1"/>
    </reaction>
</comment>
<feature type="domain" description="Protein kinase" evidence="11">
    <location>
        <begin position="18"/>
        <end position="276"/>
    </location>
</feature>
<dbReference type="PROSITE" id="PS00107">
    <property type="entry name" value="PROTEIN_KINASE_ATP"/>
    <property type="match status" value="1"/>
</dbReference>
<dbReference type="Gene3D" id="2.60.40.290">
    <property type="match status" value="1"/>
</dbReference>
<dbReference type="PANTHER" id="PTHR43289">
    <property type="entry name" value="MITOGEN-ACTIVATED PROTEIN KINASE KINASE KINASE 20-RELATED"/>
    <property type="match status" value="1"/>
</dbReference>
<dbReference type="PROSITE" id="PS51173">
    <property type="entry name" value="CBM2"/>
    <property type="match status" value="1"/>
</dbReference>
<evidence type="ECO:0000256" key="7">
    <source>
        <dbReference type="ARBA" id="ARBA00047899"/>
    </source>
</evidence>
<comment type="catalytic activity">
    <reaction evidence="8">
        <text>L-seryl-[protein] + ATP = O-phospho-L-seryl-[protein] + ADP + H(+)</text>
        <dbReference type="Rhea" id="RHEA:17989"/>
        <dbReference type="Rhea" id="RHEA-COMP:9863"/>
        <dbReference type="Rhea" id="RHEA-COMP:11604"/>
        <dbReference type="ChEBI" id="CHEBI:15378"/>
        <dbReference type="ChEBI" id="CHEBI:29999"/>
        <dbReference type="ChEBI" id="CHEBI:30616"/>
        <dbReference type="ChEBI" id="CHEBI:83421"/>
        <dbReference type="ChEBI" id="CHEBI:456216"/>
        <dbReference type="EC" id="2.7.11.1"/>
    </reaction>
</comment>
<dbReference type="Proteomes" id="UP000271683">
    <property type="component" value="Unassembled WGS sequence"/>
</dbReference>
<name>A0A3N1GUS5_9ACTN</name>
<keyword evidence="5 13" id="KW-0418">Kinase</keyword>
<dbReference type="EMBL" id="RJKL01000001">
    <property type="protein sequence ID" value="ROP33876.1"/>
    <property type="molecule type" value="Genomic_DNA"/>
</dbReference>
<dbReference type="InterPro" id="IPR008965">
    <property type="entry name" value="CBM2/CBM3_carb-bd_dom_sf"/>
</dbReference>
<keyword evidence="3" id="KW-0808">Transferase</keyword>
<dbReference type="InterPro" id="IPR008271">
    <property type="entry name" value="Ser/Thr_kinase_AS"/>
</dbReference>
<proteinExistence type="predicted"/>
<evidence type="ECO:0000259" key="11">
    <source>
        <dbReference type="PROSITE" id="PS50011"/>
    </source>
</evidence>
<dbReference type="SUPFAM" id="SSF49384">
    <property type="entry name" value="Carbohydrate-binding domain"/>
    <property type="match status" value="1"/>
</dbReference>
<evidence type="ECO:0000256" key="6">
    <source>
        <dbReference type="ARBA" id="ARBA00022840"/>
    </source>
</evidence>
<keyword evidence="4 9" id="KW-0547">Nucleotide-binding</keyword>
<dbReference type="InterPro" id="IPR001919">
    <property type="entry name" value="CBD2"/>
</dbReference>
<evidence type="ECO:0000256" key="1">
    <source>
        <dbReference type="ARBA" id="ARBA00012513"/>
    </source>
</evidence>
<evidence type="ECO:0000259" key="12">
    <source>
        <dbReference type="PROSITE" id="PS51173"/>
    </source>
</evidence>
<dbReference type="SUPFAM" id="SSF56112">
    <property type="entry name" value="Protein kinase-like (PK-like)"/>
    <property type="match status" value="1"/>
</dbReference>
<dbReference type="Gene3D" id="3.30.200.20">
    <property type="entry name" value="Phosphorylase Kinase, domain 1"/>
    <property type="match status" value="1"/>
</dbReference>
<dbReference type="RefSeq" id="WP_170047694.1">
    <property type="nucleotide sequence ID" value="NZ_RJKL01000001.1"/>
</dbReference>
<keyword evidence="2" id="KW-0723">Serine/threonine-protein kinase</keyword>
<evidence type="ECO:0000256" key="8">
    <source>
        <dbReference type="ARBA" id="ARBA00048679"/>
    </source>
</evidence>
<dbReference type="GO" id="GO:0030247">
    <property type="term" value="F:polysaccharide binding"/>
    <property type="evidence" value="ECO:0007669"/>
    <property type="project" value="UniProtKB-UniRule"/>
</dbReference>
<evidence type="ECO:0000313" key="14">
    <source>
        <dbReference type="Proteomes" id="UP000271683"/>
    </source>
</evidence>
<gene>
    <name evidence="13" type="ORF">EDD30_6930</name>
</gene>
<accession>A0A3N1GUS5</accession>
<evidence type="ECO:0000256" key="5">
    <source>
        <dbReference type="ARBA" id="ARBA00022777"/>
    </source>
</evidence>
<feature type="domain" description="CBM2" evidence="12">
    <location>
        <begin position="362"/>
        <end position="468"/>
    </location>
</feature>
<dbReference type="SMART" id="SM00220">
    <property type="entry name" value="S_TKc"/>
    <property type="match status" value="1"/>
</dbReference>
<feature type="compositionally biased region" description="Basic and acidic residues" evidence="10">
    <location>
        <begin position="482"/>
        <end position="501"/>
    </location>
</feature>
<evidence type="ECO:0000256" key="9">
    <source>
        <dbReference type="PROSITE-ProRule" id="PRU10141"/>
    </source>
</evidence>
<dbReference type="EC" id="2.7.11.1" evidence="1"/>
<dbReference type="InterPro" id="IPR000719">
    <property type="entry name" value="Prot_kinase_dom"/>
</dbReference>
<dbReference type="InterPro" id="IPR012291">
    <property type="entry name" value="CBM2_carb-bd_dom_sf"/>
</dbReference>
<protein>
    <recommendedName>
        <fullName evidence="1">non-specific serine/threonine protein kinase</fullName>
        <ecNumber evidence="1">2.7.11.1</ecNumber>
    </recommendedName>
</protein>
<dbReference type="Gene3D" id="1.10.510.10">
    <property type="entry name" value="Transferase(Phosphotransferase) domain 1"/>
    <property type="match status" value="1"/>
</dbReference>
<comment type="caution">
    <text evidence="13">The sequence shown here is derived from an EMBL/GenBank/DDBJ whole genome shotgun (WGS) entry which is preliminary data.</text>
</comment>
<reference evidence="13 14" key="1">
    <citation type="submission" date="2018-11" db="EMBL/GenBank/DDBJ databases">
        <title>Sequencing the genomes of 1000 actinobacteria strains.</title>
        <authorList>
            <person name="Klenk H.-P."/>
        </authorList>
    </citation>
    <scope>NUCLEOTIDE SEQUENCE [LARGE SCALE GENOMIC DNA]</scope>
    <source>
        <strain evidence="13 14">DSM 43634</strain>
    </source>
</reference>
<sequence length="524" mass="55045">MRASTLTMRAGRLLAGRYRLRRQVGAGGMSVVWCAHDEVLGRDVAVKMLAPNTAADPQFVHQVHREARAVAALHHPNIVDVYDYGQDEAAGPARPYVVMELVDGPSLAQLITDGGLPWPRAVAICAQVAAALTAAHARGVVHRDVKPGNVLVIDADVKLVDFGISASAGDSDGSDGQVLGTPAYLAPERIDGTPVSPAADVYALGLLLYRALTGHLPWPAATTGEMLAAHRYDEPAPLPPIAQLPPEVVQLCRRCLHKRPGDRPDAAEAARILARAAGTVAATPAWPGSAAAFRAALDRTATVGRPTKTLASRPHRRRTVLGLSTAAAVVVSAAAGVAWLGDGTGTAQVSPLAAPPAAAAAPPQPSPRCEVRYAVRQAVDGRFSAAVTVANTGTAPIRDWRLTFTFPAEQDLIHGWNADWRQVGRTVQAQGGDLPARASASTRLDGTYRKATALPAEFRLNGTPCETVLSAADQSVRPTRTVAREKEGKDDQGGKDDGQKYDEDENDRTHKGGKGKGKGRSGTG</sequence>
<dbReference type="AlphaFoldDB" id="A0A3N1GUS5"/>
<dbReference type="InterPro" id="IPR017441">
    <property type="entry name" value="Protein_kinase_ATP_BS"/>
</dbReference>
<feature type="compositionally biased region" description="Basic residues" evidence="10">
    <location>
        <begin position="511"/>
        <end position="524"/>
    </location>
</feature>
<evidence type="ECO:0000256" key="4">
    <source>
        <dbReference type="ARBA" id="ARBA00022741"/>
    </source>
</evidence>